<name>A0A1I7URR2_9PELO</name>
<proteinExistence type="predicted"/>
<accession>A0A1I7URR2</accession>
<sequence length="547" mass="63995">MMSEGREIQAMTVVDDDYLNRAFPVTDDECSDEEIAPHPFRRTETLETVRRRRLKKFGSLNPESDAKHVLWWENARDELLTIRAIENHCVKVTGESSEPFGKFEEYMGKPENGEKVRDRMMESRRVPKTRPFDIKRESDLDDGQLLTVPASDPFKDCRVKRTPQTIGLNSLLLQNMRRKCIDEFLLLLMIIKGQQMLQDGNVIRCLAYIMLIEYKLAVFHENAEFSPIQNNNFYPYLTQLHKKLLSKFRLYSTDIFGLSCTTPAEESTLLDEETEHFNALCEIFVQETRAYFFCICLRGKAVEHKPGTPSMKELDRTEIEQQHEFFFGLDQINKNNHLYSFWRTECMPIVTGLLCMIDHTLVDRIDSMDSARAAKHIDDFPGLSPSTREWVKQVTRYGYTKQKTRTEPKYNGPLIQSVPMLFQLPSRNNDENRADYMMEPEDLERVHEATTDFVREKHNSWRRDCRIDKENVGKTNRDLGYNEQQDLMFFGEAIEKDVYMVAAYRGEHFSEEGEEIAEKLHLLCRKMRSQAGFIITKTCHDAEDKSD</sequence>
<dbReference type="AlphaFoldDB" id="A0A1I7URR2"/>
<dbReference type="WBParaSite" id="Csp11.Scaffold630.g18686.t1">
    <property type="protein sequence ID" value="Csp11.Scaffold630.g18686.t1"/>
    <property type="gene ID" value="Csp11.Scaffold630.g18686"/>
</dbReference>
<reference evidence="2" key="1">
    <citation type="submission" date="2016-11" db="UniProtKB">
        <authorList>
            <consortium name="WormBaseParasite"/>
        </authorList>
    </citation>
    <scope>IDENTIFICATION</scope>
</reference>
<protein>
    <submittedName>
        <fullName evidence="2">C2H2-type domain-containing protein</fullName>
    </submittedName>
</protein>
<keyword evidence="1" id="KW-1185">Reference proteome</keyword>
<evidence type="ECO:0000313" key="1">
    <source>
        <dbReference type="Proteomes" id="UP000095282"/>
    </source>
</evidence>
<dbReference type="Proteomes" id="UP000095282">
    <property type="component" value="Unplaced"/>
</dbReference>
<dbReference type="eggNOG" id="ENOG502TFK4">
    <property type="taxonomic scope" value="Eukaryota"/>
</dbReference>
<evidence type="ECO:0000313" key="2">
    <source>
        <dbReference type="WBParaSite" id="Csp11.Scaffold630.g18686.t1"/>
    </source>
</evidence>
<organism evidence="1 2">
    <name type="scientific">Caenorhabditis tropicalis</name>
    <dbReference type="NCBI Taxonomy" id="1561998"/>
    <lineage>
        <taxon>Eukaryota</taxon>
        <taxon>Metazoa</taxon>
        <taxon>Ecdysozoa</taxon>
        <taxon>Nematoda</taxon>
        <taxon>Chromadorea</taxon>
        <taxon>Rhabditida</taxon>
        <taxon>Rhabditina</taxon>
        <taxon>Rhabditomorpha</taxon>
        <taxon>Rhabditoidea</taxon>
        <taxon>Rhabditidae</taxon>
        <taxon>Peloderinae</taxon>
        <taxon>Caenorhabditis</taxon>
    </lineage>
</organism>